<keyword evidence="1" id="KW-0812">Transmembrane</keyword>
<evidence type="ECO:0000256" key="1">
    <source>
        <dbReference type="SAM" id="Phobius"/>
    </source>
</evidence>
<feature type="transmembrane region" description="Helical" evidence="1">
    <location>
        <begin position="46"/>
        <end position="66"/>
    </location>
</feature>
<protein>
    <submittedName>
        <fullName evidence="2">Uncharacterized protein</fullName>
    </submittedName>
</protein>
<keyword evidence="1" id="KW-1133">Transmembrane helix</keyword>
<evidence type="ECO:0000313" key="2">
    <source>
        <dbReference type="EMBL" id="QYA18556.1"/>
    </source>
</evidence>
<keyword evidence="1" id="KW-0472">Membrane</keyword>
<reference evidence="2" key="1">
    <citation type="submission" date="2021-06" db="EMBL/GenBank/DDBJ databases">
        <authorList>
            <person name="Rolland C."/>
        </authorList>
    </citation>
    <scope>NUCLEOTIDE SEQUENCE</scope>
    <source>
        <strain evidence="2">347.936635</strain>
    </source>
</reference>
<sequence>MGFWRIYYRVGSFVGACTVTSNLSSPWWVPKKHQVLDRKKIIESPLLFTSICLTKGLFFGALWPAVVVKLAVDPWSVVAPGSGLKKLAEEIDKKGNDY</sequence>
<accession>A0A8F8KP95</accession>
<gene>
    <name evidence="2" type="ORF">KOM_12_287</name>
</gene>
<proteinExistence type="predicted"/>
<dbReference type="EMBL" id="MZ420154">
    <property type="protein sequence ID" value="QYA18556.1"/>
    <property type="molecule type" value="Genomic_DNA"/>
</dbReference>
<name>A0A8F8KP95_9VIRU</name>
<organism evidence="2">
    <name type="scientific">Clandestinovirus</name>
    <dbReference type="NCBI Taxonomy" id="2831644"/>
    <lineage>
        <taxon>Viruses</taxon>
    </lineage>
</organism>